<dbReference type="GO" id="GO:0005886">
    <property type="term" value="C:plasma membrane"/>
    <property type="evidence" value="ECO:0007669"/>
    <property type="project" value="TreeGrafter"/>
</dbReference>
<proteinExistence type="predicted"/>
<keyword evidence="1" id="KW-0175">Coiled coil</keyword>
<dbReference type="EMBL" id="JADWDC010000073">
    <property type="protein sequence ID" value="MCC0179232.1"/>
    <property type="molecule type" value="Genomic_DNA"/>
</dbReference>
<organism evidence="3 4">
    <name type="scientific">Waterburya agarophytonicola KI4</name>
    <dbReference type="NCBI Taxonomy" id="2874699"/>
    <lineage>
        <taxon>Bacteria</taxon>
        <taxon>Bacillati</taxon>
        <taxon>Cyanobacteriota</taxon>
        <taxon>Cyanophyceae</taxon>
        <taxon>Pleurocapsales</taxon>
        <taxon>Hyellaceae</taxon>
        <taxon>Waterburya</taxon>
        <taxon>Waterburya agarophytonicola</taxon>
    </lineage>
</organism>
<gene>
    <name evidence="3" type="ORF">I4641_19910</name>
</gene>
<name>A0A964FHP3_9CYAN</name>
<dbReference type="RefSeq" id="WP_229642334.1">
    <property type="nucleotide sequence ID" value="NZ_JADWDC010000073.1"/>
</dbReference>
<dbReference type="Proteomes" id="UP000729733">
    <property type="component" value="Unassembled WGS sequence"/>
</dbReference>
<evidence type="ECO:0000256" key="1">
    <source>
        <dbReference type="SAM" id="Coils"/>
    </source>
</evidence>
<sequence>MSSSSESITIIDDEPIKKYLWLRWLKYLLLAATFNSAVWGLALTYLKKTPPTFISELIIHVAGSSPGVSVNLPSIGQANTSSGTSFGSHSDPRENYKLMATSNTVLRTAAESLEISVSKLGKPNVTLINNTTLLQLEVSGEDPKVAESKAWALYQSLYKRLNVLRSQEQKERDKSVQQILEDTRIKLTEAQNQLSGYKLKSGFNSSDQITNLIGNMGDLQTKLIDAIAQYRQTNDNLQQLVSTLRVSPQKAADALVLQTDQEFQKILTEYTDATTILTNLLPNRGHNYPDVVEARQKQQASLKVLLQRGQKLLGIPVEQLSLERLILDNSNGSGVKRGDLFVQLVKTNAELKGLEGQIATLKSQITEQKAELNILTEKETIHDHLDRDLQIAQAVFASTLTKIDLSKGDPFASFPMIQIIEEPTLPEEPSAPKPKLVLAGAFVGSLFVTVGLTLLWWREPLLKISKQIVKKAIE</sequence>
<evidence type="ECO:0000313" key="3">
    <source>
        <dbReference type="EMBL" id="MCC0179232.1"/>
    </source>
</evidence>
<dbReference type="PANTHER" id="PTHR32309">
    <property type="entry name" value="TYROSINE-PROTEIN KINASE"/>
    <property type="match status" value="1"/>
</dbReference>
<evidence type="ECO:0000313" key="4">
    <source>
        <dbReference type="Proteomes" id="UP000729733"/>
    </source>
</evidence>
<evidence type="ECO:0000256" key="2">
    <source>
        <dbReference type="SAM" id="Phobius"/>
    </source>
</evidence>
<keyword evidence="2" id="KW-0812">Transmembrane</keyword>
<keyword evidence="4" id="KW-1185">Reference proteome</keyword>
<comment type="caution">
    <text evidence="3">The sequence shown here is derived from an EMBL/GenBank/DDBJ whole genome shotgun (WGS) entry which is preliminary data.</text>
</comment>
<evidence type="ECO:0008006" key="5">
    <source>
        <dbReference type="Google" id="ProtNLM"/>
    </source>
</evidence>
<dbReference type="AlphaFoldDB" id="A0A964FHP3"/>
<protein>
    <recommendedName>
        <fullName evidence="5">Tyrosine kinase G-rich domain-containing protein</fullName>
    </recommendedName>
</protein>
<keyword evidence="2" id="KW-1133">Transmembrane helix</keyword>
<accession>A0A964FHP3</accession>
<reference evidence="3" key="1">
    <citation type="journal article" date="2021" name="Antonie Van Leeuwenhoek">
        <title>Draft genome and description of Waterburya agarophytonicola gen. nov. sp. nov. (Pleurocapsales, Cyanobacteria): a seaweed symbiont.</title>
        <authorList>
            <person name="Bonthond G."/>
            <person name="Shalygin S."/>
            <person name="Bayer T."/>
            <person name="Weinberger F."/>
        </authorList>
    </citation>
    <scope>NUCLEOTIDE SEQUENCE</scope>
    <source>
        <strain evidence="3">KI4</strain>
    </source>
</reference>
<feature type="transmembrane region" description="Helical" evidence="2">
    <location>
        <begin position="27"/>
        <end position="46"/>
    </location>
</feature>
<dbReference type="GO" id="GO:0004713">
    <property type="term" value="F:protein tyrosine kinase activity"/>
    <property type="evidence" value="ECO:0007669"/>
    <property type="project" value="TreeGrafter"/>
</dbReference>
<keyword evidence="2" id="KW-0472">Membrane</keyword>
<feature type="coiled-coil region" evidence="1">
    <location>
        <begin position="344"/>
        <end position="378"/>
    </location>
</feature>
<dbReference type="InterPro" id="IPR050445">
    <property type="entry name" value="Bact_polysacc_biosynth/exp"/>
</dbReference>
<feature type="transmembrane region" description="Helical" evidence="2">
    <location>
        <begin position="436"/>
        <end position="457"/>
    </location>
</feature>
<dbReference type="PANTHER" id="PTHR32309:SF13">
    <property type="entry name" value="FERRIC ENTEROBACTIN TRANSPORT PROTEIN FEPE"/>
    <property type="match status" value="1"/>
</dbReference>